<feature type="region of interest" description="Disordered" evidence="2">
    <location>
        <begin position="685"/>
        <end position="730"/>
    </location>
</feature>
<gene>
    <name evidence="3" type="ORF">LTR62_007395</name>
</gene>
<sequence>MDSNVPQPSGRQLPRRSSTATACSPSTANTCLTPLDRAEGSPVTIRTSRPQPVSADRDSGQRNTIQHDNACIALVSPPPPPYHSTTITTPAPSYYSSPSMSDEELIYEIYDYILENMEPNGADVSHYYEIATRQPPITAESLAELDMPRIINNPKLRHDVNFDRELHFRPNLEGSKGRQKMRSNDQYWQAVEGELFMYVFANVRKRAATNAADQAHWARVLNGTPRRLRRIFEAIRDILGTLVPDHEQKRVKARLDVDLMMQEIINGVCDLIDLSDWIATVVKKHCAPMRDALVDAMSHDIQSGARENDQSKLVEGLRQLLNVLEAMKLDVANHQIRYMRPLLVDDSIQFQYMYNKHRIDVSRIDVGRCQTWYHEEKEALSLRATETDGAQPTELDALTSALLRDLLFNETNPCPQSFYLDYDRLRMIRSDIRSSVSHELCRALLADLASATVSAPAILRAQGALQCAISAIVGMSNRFTERVANIAVEIVRFLQYLEGTYPPFDSTLLNMVELKLRQALNPASQAFDKLARDTCDRLLPKLKISIEAHRRLSALDLQDALVPATIPALASTKPFGFGAVCAPPPSAAAKAYDPDEDIVRRMTHIVCLHWHVWQNLIYRADRVELPGANDSELGSESSCSAASSTSASASPSPTIPIAHAVYAPGTQWLPVGVTVTEVASSGNAQLALPLPEPQDTAVRAAPSNDCESDGDTSQQEQGKELDAQAPHQPT</sequence>
<evidence type="ECO:0000313" key="3">
    <source>
        <dbReference type="EMBL" id="KAK5116721.1"/>
    </source>
</evidence>
<evidence type="ECO:0000256" key="1">
    <source>
        <dbReference type="ARBA" id="ARBA00010954"/>
    </source>
</evidence>
<organism evidence="3 4">
    <name type="scientific">Meristemomyces frigidus</name>
    <dbReference type="NCBI Taxonomy" id="1508187"/>
    <lineage>
        <taxon>Eukaryota</taxon>
        <taxon>Fungi</taxon>
        <taxon>Dikarya</taxon>
        <taxon>Ascomycota</taxon>
        <taxon>Pezizomycotina</taxon>
        <taxon>Dothideomycetes</taxon>
        <taxon>Dothideomycetidae</taxon>
        <taxon>Mycosphaerellales</taxon>
        <taxon>Teratosphaeriaceae</taxon>
        <taxon>Meristemomyces</taxon>
    </lineage>
</organism>
<feature type="region of interest" description="Disordered" evidence="2">
    <location>
        <begin position="629"/>
        <end position="651"/>
    </location>
</feature>
<evidence type="ECO:0000256" key="2">
    <source>
        <dbReference type="SAM" id="MobiDB-lite"/>
    </source>
</evidence>
<protein>
    <submittedName>
        <fullName evidence="3">Uncharacterized protein</fullName>
    </submittedName>
</protein>
<dbReference type="EMBL" id="JAVRRL010000007">
    <property type="protein sequence ID" value="KAK5116721.1"/>
    <property type="molecule type" value="Genomic_DNA"/>
</dbReference>
<name>A0AAN7YRL2_9PEZI</name>
<accession>A0AAN7YRL2</accession>
<dbReference type="Pfam" id="PF05794">
    <property type="entry name" value="Tcp11"/>
    <property type="match status" value="1"/>
</dbReference>
<dbReference type="PANTHER" id="PTHR12832">
    <property type="entry name" value="TESTIS-SPECIFIC PROTEIN PBS13 T-COMPLEX 11"/>
    <property type="match status" value="1"/>
</dbReference>
<comment type="similarity">
    <text evidence="1">Belongs to the TCP11 family.</text>
</comment>
<feature type="compositionally biased region" description="Low complexity" evidence="2">
    <location>
        <begin position="17"/>
        <end position="30"/>
    </location>
</feature>
<comment type="caution">
    <text evidence="3">The sequence shown here is derived from an EMBL/GenBank/DDBJ whole genome shotgun (WGS) entry which is preliminary data.</text>
</comment>
<evidence type="ECO:0000313" key="4">
    <source>
        <dbReference type="Proteomes" id="UP001310890"/>
    </source>
</evidence>
<dbReference type="PANTHER" id="PTHR12832:SF11">
    <property type="entry name" value="LD23868P"/>
    <property type="match status" value="1"/>
</dbReference>
<dbReference type="AlphaFoldDB" id="A0AAN7YRL2"/>
<feature type="compositionally biased region" description="Polar residues" evidence="2">
    <location>
        <begin position="1"/>
        <end position="10"/>
    </location>
</feature>
<reference evidence="3" key="1">
    <citation type="submission" date="2023-08" db="EMBL/GenBank/DDBJ databases">
        <title>Black Yeasts Isolated from many extreme environments.</title>
        <authorList>
            <person name="Coleine C."/>
            <person name="Stajich J.E."/>
            <person name="Selbmann L."/>
        </authorList>
    </citation>
    <scope>NUCLEOTIDE SEQUENCE</scope>
    <source>
        <strain evidence="3">CCFEE 5401</strain>
    </source>
</reference>
<feature type="region of interest" description="Disordered" evidence="2">
    <location>
        <begin position="1"/>
        <end position="61"/>
    </location>
</feature>
<dbReference type="GO" id="GO:0010737">
    <property type="term" value="P:protein kinase A signaling"/>
    <property type="evidence" value="ECO:0007669"/>
    <property type="project" value="TreeGrafter"/>
</dbReference>
<dbReference type="Proteomes" id="UP001310890">
    <property type="component" value="Unassembled WGS sequence"/>
</dbReference>
<proteinExistence type="inferred from homology"/>
<dbReference type="InterPro" id="IPR008862">
    <property type="entry name" value="Tcp11"/>
</dbReference>
<feature type="compositionally biased region" description="Low complexity" evidence="2">
    <location>
        <begin position="635"/>
        <end position="651"/>
    </location>
</feature>